<dbReference type="EMBL" id="JBHTLP010000002">
    <property type="protein sequence ID" value="MFD1140055.1"/>
    <property type="molecule type" value="Genomic_DNA"/>
</dbReference>
<dbReference type="RefSeq" id="WP_265989973.1">
    <property type="nucleotide sequence ID" value="NZ_CP110973.1"/>
</dbReference>
<comment type="caution">
    <text evidence="2">The sequence shown here is derived from an EMBL/GenBank/DDBJ whole genome shotgun (WGS) entry which is preliminary data.</text>
</comment>
<feature type="transmembrane region" description="Helical" evidence="1">
    <location>
        <begin position="6"/>
        <end position="29"/>
    </location>
</feature>
<proteinExistence type="predicted"/>
<organism evidence="2 3">
    <name type="scientific">Larkinella insperata</name>
    <dbReference type="NCBI Taxonomy" id="332158"/>
    <lineage>
        <taxon>Bacteria</taxon>
        <taxon>Pseudomonadati</taxon>
        <taxon>Bacteroidota</taxon>
        <taxon>Cytophagia</taxon>
        <taxon>Cytophagales</taxon>
        <taxon>Spirosomataceae</taxon>
        <taxon>Larkinella</taxon>
    </lineage>
</organism>
<reference evidence="3" key="1">
    <citation type="journal article" date="2019" name="Int. J. Syst. Evol. Microbiol.">
        <title>The Global Catalogue of Microorganisms (GCM) 10K type strain sequencing project: providing services to taxonomists for standard genome sequencing and annotation.</title>
        <authorList>
            <consortium name="The Broad Institute Genomics Platform"/>
            <consortium name="The Broad Institute Genome Sequencing Center for Infectious Disease"/>
            <person name="Wu L."/>
            <person name="Ma J."/>
        </authorList>
    </citation>
    <scope>NUCLEOTIDE SEQUENCE [LARGE SCALE GENOMIC DNA]</scope>
    <source>
        <strain evidence="3">CCUG 55608</strain>
    </source>
</reference>
<evidence type="ECO:0000256" key="1">
    <source>
        <dbReference type="SAM" id="Phobius"/>
    </source>
</evidence>
<keyword evidence="3" id="KW-1185">Reference proteome</keyword>
<evidence type="ECO:0000313" key="2">
    <source>
        <dbReference type="EMBL" id="MFD1140055.1"/>
    </source>
</evidence>
<gene>
    <name evidence="2" type="ORF">ACFQ4C_03010</name>
</gene>
<accession>A0ABW3Q6A7</accession>
<keyword evidence="1" id="KW-0812">Transmembrane</keyword>
<feature type="transmembrane region" description="Helical" evidence="1">
    <location>
        <begin position="67"/>
        <end position="85"/>
    </location>
</feature>
<name>A0ABW3Q6A7_9BACT</name>
<dbReference type="Proteomes" id="UP001597116">
    <property type="component" value="Unassembled WGS sequence"/>
</dbReference>
<keyword evidence="1" id="KW-1133">Transmembrane helix</keyword>
<evidence type="ECO:0000313" key="3">
    <source>
        <dbReference type="Proteomes" id="UP001597116"/>
    </source>
</evidence>
<feature type="transmembrane region" description="Helical" evidence="1">
    <location>
        <begin position="36"/>
        <end position="55"/>
    </location>
</feature>
<sequence>MTLTRLLELITPFTIVTGMGVVMVGYGLANLERENIVLNLFFGIPLTLVAAGAHFLVRQVLNRNTLYIWLLEAVLVVLFGGAFYLM</sequence>
<keyword evidence="1" id="KW-0472">Membrane</keyword>
<protein>
    <submittedName>
        <fullName evidence="2">Uncharacterized protein</fullName>
    </submittedName>
</protein>